<keyword evidence="5 11" id="KW-0500">Molybdenum</keyword>
<evidence type="ECO:0000256" key="9">
    <source>
        <dbReference type="ARBA" id="ARBA00023150"/>
    </source>
</evidence>
<dbReference type="OrthoDB" id="9804758at2"/>
<dbReference type="Proteomes" id="UP000184363">
    <property type="component" value="Unassembled WGS sequence"/>
</dbReference>
<evidence type="ECO:0000256" key="8">
    <source>
        <dbReference type="ARBA" id="ARBA00022842"/>
    </source>
</evidence>
<dbReference type="NCBIfam" id="TIGR00177">
    <property type="entry name" value="molyb_syn"/>
    <property type="match status" value="1"/>
</dbReference>
<dbReference type="EC" id="2.10.1.1" evidence="11"/>
<accession>A0A1M6RR92</accession>
<evidence type="ECO:0000313" key="13">
    <source>
        <dbReference type="EMBL" id="SHK35031.1"/>
    </source>
</evidence>
<dbReference type="GO" id="GO:0046872">
    <property type="term" value="F:metal ion binding"/>
    <property type="evidence" value="ECO:0007669"/>
    <property type="project" value="UniProtKB-UniRule"/>
</dbReference>
<comment type="pathway">
    <text evidence="3 11">Cofactor biosynthesis; molybdopterin biosynthesis.</text>
</comment>
<dbReference type="GO" id="GO:0005829">
    <property type="term" value="C:cytosol"/>
    <property type="evidence" value="ECO:0007669"/>
    <property type="project" value="TreeGrafter"/>
</dbReference>
<reference evidence="13 14" key="1">
    <citation type="submission" date="2016-11" db="EMBL/GenBank/DDBJ databases">
        <authorList>
            <person name="Jaros S."/>
            <person name="Januszkiewicz K."/>
            <person name="Wedrychowicz H."/>
        </authorList>
    </citation>
    <scope>NUCLEOTIDE SEQUENCE [LARGE SCALE GENOMIC DNA]</scope>
    <source>
        <strain evidence="13 14">DSM 43832</strain>
    </source>
</reference>
<evidence type="ECO:0000256" key="6">
    <source>
        <dbReference type="ARBA" id="ARBA00022679"/>
    </source>
</evidence>
<sequence>MLHVETQRTRTVEEHAKIVAELLPPMEPESVPIGAARGRVLARDLVAAVSLPSFDNSSMDGYAVRAADLAGASEDNPVELPVSADIPAGRTDVPPLAPGTAARIMTGAPVPEGADAIVPVEQTDAGTERVRLRVQPAAGAYVRRVGEDTFAGDVVLTAGTVLGPAHIGLAAAVGAATLEVRRRPRVLVLSTGSELVAPGTPLRRGQIYESNGPMLTAAVEDAGGEAELLRFVPDDVDQFLTTLAGRVRESAVDLVLTSGGVSAGAYEVVKDALTGRGVEFTKVAMQPGGPQGAGRVPELGDVPVVTLPGNPVSSQVSFEVFVRPALRTALGHPEPHRPVRTATLAERLTSPAGKRQYRRGVYAGPDTVREIGTAASHRLAALARADCFILLPESVTHVPEGTQVEVWDLHR</sequence>
<dbReference type="InterPro" id="IPR005110">
    <property type="entry name" value="MoeA_linker/N"/>
</dbReference>
<gene>
    <name evidence="13" type="ORF">SAMN05443637_105120</name>
</gene>
<comment type="function">
    <text evidence="2 11">Catalyzes the insertion of molybdate into adenylated molybdopterin with the concomitant release of AMP.</text>
</comment>
<dbReference type="STRING" id="1848.SAMN05443637_105120"/>
<evidence type="ECO:0000313" key="14">
    <source>
        <dbReference type="Proteomes" id="UP000184363"/>
    </source>
</evidence>
<evidence type="ECO:0000256" key="5">
    <source>
        <dbReference type="ARBA" id="ARBA00022505"/>
    </source>
</evidence>
<keyword evidence="9 11" id="KW-0501">Molybdenum cofactor biosynthesis</keyword>
<dbReference type="InterPro" id="IPR005111">
    <property type="entry name" value="MoeA_C_domain_IV"/>
</dbReference>
<keyword evidence="8 11" id="KW-0460">Magnesium</keyword>
<dbReference type="InterPro" id="IPR036688">
    <property type="entry name" value="MoeA_C_domain_IV_sf"/>
</dbReference>
<dbReference type="Pfam" id="PF03453">
    <property type="entry name" value="MoeA_N"/>
    <property type="match status" value="1"/>
</dbReference>
<evidence type="ECO:0000256" key="3">
    <source>
        <dbReference type="ARBA" id="ARBA00005046"/>
    </source>
</evidence>
<evidence type="ECO:0000259" key="12">
    <source>
        <dbReference type="SMART" id="SM00852"/>
    </source>
</evidence>
<dbReference type="GO" id="GO:0061599">
    <property type="term" value="F:molybdopterin molybdotransferase activity"/>
    <property type="evidence" value="ECO:0007669"/>
    <property type="project" value="UniProtKB-UniRule"/>
</dbReference>
<evidence type="ECO:0000256" key="10">
    <source>
        <dbReference type="ARBA" id="ARBA00047317"/>
    </source>
</evidence>
<proteinExistence type="inferred from homology"/>
<evidence type="ECO:0000256" key="1">
    <source>
        <dbReference type="ARBA" id="ARBA00001946"/>
    </source>
</evidence>
<dbReference type="InterPro" id="IPR036425">
    <property type="entry name" value="MoaB/Mog-like_dom_sf"/>
</dbReference>
<evidence type="ECO:0000256" key="7">
    <source>
        <dbReference type="ARBA" id="ARBA00022723"/>
    </source>
</evidence>
<comment type="catalytic activity">
    <reaction evidence="10">
        <text>adenylyl-molybdopterin + molybdate = Mo-molybdopterin + AMP + H(+)</text>
        <dbReference type="Rhea" id="RHEA:35047"/>
        <dbReference type="ChEBI" id="CHEBI:15378"/>
        <dbReference type="ChEBI" id="CHEBI:36264"/>
        <dbReference type="ChEBI" id="CHEBI:62727"/>
        <dbReference type="ChEBI" id="CHEBI:71302"/>
        <dbReference type="ChEBI" id="CHEBI:456215"/>
        <dbReference type="EC" id="2.10.1.1"/>
    </reaction>
</comment>
<keyword evidence="14" id="KW-1185">Reference proteome</keyword>
<comment type="similarity">
    <text evidence="4 11">Belongs to the MoeA family.</text>
</comment>
<dbReference type="Gene3D" id="3.90.105.10">
    <property type="entry name" value="Molybdopterin biosynthesis moea protein, domain 2"/>
    <property type="match status" value="1"/>
</dbReference>
<dbReference type="EMBL" id="FRAP01000005">
    <property type="protein sequence ID" value="SHK35031.1"/>
    <property type="molecule type" value="Genomic_DNA"/>
</dbReference>
<dbReference type="NCBIfam" id="NF045515">
    <property type="entry name" value="Glp_gephyrin"/>
    <property type="match status" value="1"/>
</dbReference>
<dbReference type="SUPFAM" id="SSF63882">
    <property type="entry name" value="MoeA N-terminal region -like"/>
    <property type="match status" value="1"/>
</dbReference>
<keyword evidence="6 11" id="KW-0808">Transferase</keyword>
<evidence type="ECO:0000256" key="11">
    <source>
        <dbReference type="RuleBase" id="RU365090"/>
    </source>
</evidence>
<dbReference type="RefSeq" id="WP_073456448.1">
    <property type="nucleotide sequence ID" value="NZ_CALGVN010000013.1"/>
</dbReference>
<dbReference type="PANTHER" id="PTHR10192:SF5">
    <property type="entry name" value="GEPHYRIN"/>
    <property type="match status" value="1"/>
</dbReference>
<protein>
    <recommendedName>
        <fullName evidence="11">Molybdopterin molybdenumtransferase</fullName>
        <ecNumber evidence="11">2.10.1.1</ecNumber>
    </recommendedName>
</protein>
<dbReference type="FunFam" id="2.170.190.11:FF:000004">
    <property type="entry name" value="Molybdopterin molybdenumtransferase"/>
    <property type="match status" value="1"/>
</dbReference>
<name>A0A1M6RR92_PSETH</name>
<dbReference type="CDD" id="cd00887">
    <property type="entry name" value="MoeA"/>
    <property type="match status" value="1"/>
</dbReference>
<dbReference type="UniPathway" id="UPA00344"/>
<dbReference type="InterPro" id="IPR036135">
    <property type="entry name" value="MoeA_linker/N_sf"/>
</dbReference>
<feature type="domain" description="MoaB/Mog" evidence="12">
    <location>
        <begin position="187"/>
        <end position="328"/>
    </location>
</feature>
<dbReference type="Pfam" id="PF03454">
    <property type="entry name" value="MoeA_C"/>
    <property type="match status" value="1"/>
</dbReference>
<dbReference type="Gene3D" id="2.40.340.10">
    <property type="entry name" value="MoeA, C-terminal, domain IV"/>
    <property type="match status" value="1"/>
</dbReference>
<dbReference type="Gene3D" id="3.40.980.10">
    <property type="entry name" value="MoaB/Mog-like domain"/>
    <property type="match status" value="1"/>
</dbReference>
<dbReference type="InterPro" id="IPR001453">
    <property type="entry name" value="MoaB/Mog_dom"/>
</dbReference>
<dbReference type="SUPFAM" id="SSF63867">
    <property type="entry name" value="MoeA C-terminal domain-like"/>
    <property type="match status" value="1"/>
</dbReference>
<keyword evidence="7 11" id="KW-0479">Metal-binding</keyword>
<dbReference type="GO" id="GO:0006777">
    <property type="term" value="P:Mo-molybdopterin cofactor biosynthetic process"/>
    <property type="evidence" value="ECO:0007669"/>
    <property type="project" value="UniProtKB-UniRule"/>
</dbReference>
<dbReference type="SMART" id="SM00852">
    <property type="entry name" value="MoCF_biosynth"/>
    <property type="match status" value="1"/>
</dbReference>
<dbReference type="PANTHER" id="PTHR10192">
    <property type="entry name" value="MOLYBDOPTERIN BIOSYNTHESIS PROTEIN"/>
    <property type="match status" value="1"/>
</dbReference>
<dbReference type="AlphaFoldDB" id="A0A1M6RR92"/>
<dbReference type="FunFam" id="3.40.980.10:FF:000004">
    <property type="entry name" value="Molybdopterin molybdenumtransferase"/>
    <property type="match status" value="1"/>
</dbReference>
<dbReference type="InterPro" id="IPR038987">
    <property type="entry name" value="MoeA-like"/>
</dbReference>
<dbReference type="SUPFAM" id="SSF53218">
    <property type="entry name" value="Molybdenum cofactor biosynthesis proteins"/>
    <property type="match status" value="1"/>
</dbReference>
<evidence type="ECO:0000256" key="4">
    <source>
        <dbReference type="ARBA" id="ARBA00010763"/>
    </source>
</evidence>
<comment type="cofactor">
    <cofactor evidence="1 11">
        <name>Mg(2+)</name>
        <dbReference type="ChEBI" id="CHEBI:18420"/>
    </cofactor>
</comment>
<dbReference type="Pfam" id="PF00994">
    <property type="entry name" value="MoCF_biosynth"/>
    <property type="match status" value="1"/>
</dbReference>
<dbReference type="Gene3D" id="2.170.190.11">
    <property type="entry name" value="Molybdopterin biosynthesis moea protein, domain 3"/>
    <property type="match status" value="1"/>
</dbReference>
<organism evidence="13 14">
    <name type="scientific">Pseudonocardia thermophila</name>
    <dbReference type="NCBI Taxonomy" id="1848"/>
    <lineage>
        <taxon>Bacteria</taxon>
        <taxon>Bacillati</taxon>
        <taxon>Actinomycetota</taxon>
        <taxon>Actinomycetes</taxon>
        <taxon>Pseudonocardiales</taxon>
        <taxon>Pseudonocardiaceae</taxon>
        <taxon>Pseudonocardia</taxon>
    </lineage>
</organism>
<evidence type="ECO:0000256" key="2">
    <source>
        <dbReference type="ARBA" id="ARBA00002901"/>
    </source>
</evidence>